<evidence type="ECO:0000313" key="2">
    <source>
        <dbReference type="Proteomes" id="UP000282876"/>
    </source>
</evidence>
<dbReference type="VEuPathDB" id="MicrosporidiaDB:TUBRATIS_005610"/>
<accession>A0A437ANX0</accession>
<organism evidence="1 2">
    <name type="scientific">Tubulinosema ratisbonensis</name>
    <dbReference type="NCBI Taxonomy" id="291195"/>
    <lineage>
        <taxon>Eukaryota</taxon>
        <taxon>Fungi</taxon>
        <taxon>Fungi incertae sedis</taxon>
        <taxon>Microsporidia</taxon>
        <taxon>Tubulinosematoidea</taxon>
        <taxon>Tubulinosematidae</taxon>
        <taxon>Tubulinosema</taxon>
    </lineage>
</organism>
<name>A0A437ANX0_9MICR</name>
<comment type="caution">
    <text evidence="1">The sequence shown here is derived from an EMBL/GenBank/DDBJ whole genome shotgun (WGS) entry which is preliminary data.</text>
</comment>
<gene>
    <name evidence="1" type="ORF">TUBRATIS_005610</name>
</gene>
<dbReference type="Proteomes" id="UP000282876">
    <property type="component" value="Unassembled WGS sequence"/>
</dbReference>
<reference evidence="1 2" key="1">
    <citation type="submission" date="2018-10" db="EMBL/GenBank/DDBJ databases">
        <title>Draft genome sequence of the microsporidian Tubulinosema ratisbonensis.</title>
        <authorList>
            <person name="Polonais V."/>
            <person name="Peyretaillade E."/>
            <person name="Niehus S."/>
            <person name="Wawrzyniak I."/>
            <person name="Franchet A."/>
            <person name="Gaspin C."/>
            <person name="Reichstadt M."/>
            <person name="Belser C."/>
            <person name="Labadie K."/>
            <person name="Delbac F."/>
            <person name="Ferrandon D."/>
        </authorList>
    </citation>
    <scope>NUCLEOTIDE SEQUENCE [LARGE SCALE GENOMIC DNA]</scope>
    <source>
        <strain evidence="1 2">Franzen</strain>
    </source>
</reference>
<keyword evidence="2" id="KW-1185">Reference proteome</keyword>
<proteinExistence type="predicted"/>
<dbReference type="AlphaFoldDB" id="A0A437ANX0"/>
<evidence type="ECO:0000313" key="1">
    <source>
        <dbReference type="EMBL" id="RVD92921.1"/>
    </source>
</evidence>
<sequence length="299" mass="35749">MEENEEKINLEEKENLLNLLVEINKKKNILNYLIKYLEKSNKHLFGNFVEKIVNKENVNQIIKHFDVNFDGDIVYQCYKFLWQTIKDEPIIFKVYNLPLEDYSDLFEFMIYLTEKLRKMDVNFKFNLKELENDLIKLEGNLNEKMTEFLNYLVNYLTKHLKKLKNKEIIYYCKLIEEKIILPDLSLLFSVSIKELTLKPQMILDYLFLFLSKETNLTLLEEIKYLKGSVDVFNNIKSLLGTEKENFIKYFIKFLSTAEAIFLESKVQNEEIKEMLKGKIFKSKKTKEIPDENNVSTTFI</sequence>
<dbReference type="EMBL" id="RCSS01000121">
    <property type="protein sequence ID" value="RVD92921.1"/>
    <property type="molecule type" value="Genomic_DNA"/>
</dbReference>
<protein>
    <submittedName>
        <fullName evidence="1">Uncharacterized protein</fullName>
    </submittedName>
</protein>